<dbReference type="OrthoDB" id="4260483at2"/>
<proteinExistence type="predicted"/>
<dbReference type="RefSeq" id="WP_150255887.1">
    <property type="nucleotide sequence ID" value="NZ_CP029189.1"/>
</dbReference>
<keyword evidence="1" id="KW-0472">Membrane</keyword>
<dbReference type="AlphaFoldDB" id="A0A5P2DFB0"/>
<dbReference type="Proteomes" id="UP000324101">
    <property type="component" value="Chromosome"/>
</dbReference>
<feature type="transmembrane region" description="Helical" evidence="1">
    <location>
        <begin position="16"/>
        <end position="39"/>
    </location>
</feature>
<organism evidence="2 3">
    <name type="scientific">Streptomyces venezuelae</name>
    <dbReference type="NCBI Taxonomy" id="54571"/>
    <lineage>
        <taxon>Bacteria</taxon>
        <taxon>Bacillati</taxon>
        <taxon>Actinomycetota</taxon>
        <taxon>Actinomycetes</taxon>
        <taxon>Kitasatosporales</taxon>
        <taxon>Streptomycetaceae</taxon>
        <taxon>Streptomyces</taxon>
    </lineage>
</organism>
<keyword evidence="1" id="KW-1133">Transmembrane helix</keyword>
<evidence type="ECO:0000256" key="1">
    <source>
        <dbReference type="SAM" id="Phobius"/>
    </source>
</evidence>
<name>A0A5P2DFB0_STRVZ</name>
<protein>
    <submittedName>
        <fullName evidence="2">Uncharacterized protein</fullName>
    </submittedName>
</protein>
<keyword evidence="1" id="KW-0812">Transmembrane</keyword>
<reference evidence="2 3" key="1">
    <citation type="submission" date="2018-05" db="EMBL/GenBank/DDBJ databases">
        <title>Streptomyces venezuelae.</title>
        <authorList>
            <person name="Kim W."/>
            <person name="Lee N."/>
            <person name="Cho B.-K."/>
        </authorList>
    </citation>
    <scope>NUCLEOTIDE SEQUENCE [LARGE SCALE GENOMIC DNA]</scope>
    <source>
        <strain evidence="2 3">ATCC 21018</strain>
    </source>
</reference>
<sequence>MTSPSPKSPKSPKSPLAGVTGAICFVLVVGGASGLLHEWLGWIHFMGFVRFLAPDGYEIYSYIVMIALGLAVGAAGDALTRRGRA</sequence>
<feature type="transmembrane region" description="Helical" evidence="1">
    <location>
        <begin position="59"/>
        <end position="79"/>
    </location>
</feature>
<dbReference type="EMBL" id="CP029189">
    <property type="protein sequence ID" value="QES53270.1"/>
    <property type="molecule type" value="Genomic_DNA"/>
</dbReference>
<evidence type="ECO:0000313" key="3">
    <source>
        <dbReference type="Proteomes" id="UP000324101"/>
    </source>
</evidence>
<evidence type="ECO:0000313" key="2">
    <source>
        <dbReference type="EMBL" id="QES53270.1"/>
    </source>
</evidence>
<accession>A0A5P2DFB0</accession>
<gene>
    <name evidence="2" type="ORF">DEJ51_02565</name>
</gene>